<proteinExistence type="predicted"/>
<protein>
    <submittedName>
        <fullName evidence="1">Uncharacterized protein</fullName>
    </submittedName>
</protein>
<name>L7J5C6_PYRO1</name>
<dbReference type="EMBL" id="JH795218">
    <property type="protein sequence ID" value="ELQ63358.1"/>
    <property type="molecule type" value="Genomic_DNA"/>
</dbReference>
<sequence>MPKAHDSIVDQMSKGLNQALGDHPELTGTLQRSNEARRVIIKRTSNDDVPLHIFDGSNQLPSAMATVPDLSTHGPRPRVADFQATLIKYRVGNKMRGTISQHFVGSCVTLCTRALLLVSEALGDRALALPLLAAVMRANTAAVTAEYYRGPDAAGGRDAGAALQRPQHANHDFDFVLPTELHWPEMGFENFFFLLPSRATTGARAGEAELYPDEGLEVTFGMEKSCFARHEKDAELLQFCENGCVQLNN</sequence>
<reference evidence="1" key="1">
    <citation type="journal article" date="2012" name="PLoS Genet.">
        <title>Comparative analysis of the genomes of two field isolates of the rice blast fungus Magnaporthe oryzae.</title>
        <authorList>
            <person name="Xue M."/>
            <person name="Yang J."/>
            <person name="Li Z."/>
            <person name="Hu S."/>
            <person name="Yao N."/>
            <person name="Dean R.A."/>
            <person name="Zhao W."/>
            <person name="Shen M."/>
            <person name="Zhang H."/>
            <person name="Li C."/>
            <person name="Liu L."/>
            <person name="Cao L."/>
            <person name="Xu X."/>
            <person name="Xing Y."/>
            <person name="Hsiang T."/>
            <person name="Zhang Z."/>
            <person name="Xu J.R."/>
            <person name="Peng Y.L."/>
        </authorList>
    </citation>
    <scope>NUCLEOTIDE SEQUENCE [LARGE SCALE GENOMIC DNA]</scope>
    <source>
        <strain evidence="1">P131</strain>
    </source>
</reference>
<organism>
    <name type="scientific">Pyricularia oryzae (strain P131)</name>
    <name type="common">Rice blast fungus</name>
    <name type="synonym">Magnaporthe oryzae</name>
    <dbReference type="NCBI Taxonomy" id="1143193"/>
    <lineage>
        <taxon>Eukaryota</taxon>
        <taxon>Fungi</taxon>
        <taxon>Dikarya</taxon>
        <taxon>Ascomycota</taxon>
        <taxon>Pezizomycotina</taxon>
        <taxon>Sordariomycetes</taxon>
        <taxon>Sordariomycetidae</taxon>
        <taxon>Magnaporthales</taxon>
        <taxon>Pyriculariaceae</taxon>
        <taxon>Pyricularia</taxon>
    </lineage>
</organism>
<accession>L7J5C6</accession>
<dbReference type="AlphaFoldDB" id="L7J5C6"/>
<gene>
    <name evidence="1" type="ORF">OOW_P131scaffold00985g2</name>
</gene>
<evidence type="ECO:0000313" key="1">
    <source>
        <dbReference type="EMBL" id="ELQ63358.1"/>
    </source>
</evidence>